<evidence type="ECO:0000313" key="11">
    <source>
        <dbReference type="EMBL" id="QTA83035.1"/>
    </source>
</evidence>
<dbReference type="SMART" id="SM00387">
    <property type="entry name" value="HATPase_c"/>
    <property type="match status" value="1"/>
</dbReference>
<name>A0A975BD78_9BACT</name>
<dbReference type="Pfam" id="PF12729">
    <property type="entry name" value="4HB_MCP_1"/>
    <property type="match status" value="1"/>
</dbReference>
<dbReference type="Gene3D" id="1.10.287.130">
    <property type="match status" value="1"/>
</dbReference>
<dbReference type="InterPro" id="IPR003594">
    <property type="entry name" value="HATPase_dom"/>
</dbReference>
<dbReference type="PANTHER" id="PTHR43065:SF10">
    <property type="entry name" value="PEROXIDE STRESS-ACTIVATED HISTIDINE KINASE MAK3"/>
    <property type="match status" value="1"/>
</dbReference>
<sequence>MSILFTTCKNNKLLSVILDTSFIFMILKYIADKTEQEKFLMKKNAGQKHNRLNLRLKIYMILCSLVLLVLMGGIITVWHTFHIERLMTSILENHMAGLQMAEEMEIALVNQKGFVSYYFLDGDPDWLRQLGEYRQIFKERLKKARTYINNKKQADALDEIEKEYLIYIITKDRVIDYYKTGERDTGGILHQKARQHFFKIIDLCETYKNLLLEIMLLEKQEHLNQAREIRIIAFAGIFLAFCLSMLLAFVLVRYILNPLRMLTREAENQDHHYSPGANEIAALSQSVRGLIKDAGQTHMELQKSRKHLMQSEKMVMVGKLAAGTAHSIRNPLTSVKMRLFSLNRSLTLTETQKEDFEVISDEIRHIDTIVQNFLEFSRPPKLNMQNINPSAVVDNAVQLLKHRLKSYCVDVIIVRKQAMPEIKGDFEQLKEVLVNLMVNACEAMSKSGTITIREYLVSDEPLSSIAVIEVSDTGPGIDSSMKDRIFDPFFTTKDEGTGLGLSIAVRIIEEHKGTLELFSEPGNGASFIIKIPVNNEKHEDIKGNIIEK</sequence>
<evidence type="ECO:0000313" key="12">
    <source>
        <dbReference type="Proteomes" id="UP000663720"/>
    </source>
</evidence>
<dbReference type="InterPro" id="IPR004358">
    <property type="entry name" value="Sig_transdc_His_kin-like_C"/>
</dbReference>
<feature type="transmembrane region" description="Helical" evidence="9">
    <location>
        <begin position="231"/>
        <end position="256"/>
    </location>
</feature>
<organism evidence="11 12">
    <name type="scientific">Desulfonema limicola</name>
    <dbReference type="NCBI Taxonomy" id="45656"/>
    <lineage>
        <taxon>Bacteria</taxon>
        <taxon>Pseudomonadati</taxon>
        <taxon>Thermodesulfobacteriota</taxon>
        <taxon>Desulfobacteria</taxon>
        <taxon>Desulfobacterales</taxon>
        <taxon>Desulfococcaceae</taxon>
        <taxon>Desulfonema</taxon>
    </lineage>
</organism>
<evidence type="ECO:0000259" key="10">
    <source>
        <dbReference type="PROSITE" id="PS50109"/>
    </source>
</evidence>
<keyword evidence="4" id="KW-0808">Transferase</keyword>
<gene>
    <name evidence="11" type="ORF">dnl_54280</name>
</gene>
<proteinExistence type="predicted"/>
<evidence type="ECO:0000256" key="9">
    <source>
        <dbReference type="SAM" id="Phobius"/>
    </source>
</evidence>
<dbReference type="SMART" id="SM00388">
    <property type="entry name" value="HisKA"/>
    <property type="match status" value="1"/>
</dbReference>
<dbReference type="KEGG" id="dli:dnl_54280"/>
<dbReference type="GO" id="GO:0005524">
    <property type="term" value="F:ATP binding"/>
    <property type="evidence" value="ECO:0007669"/>
    <property type="project" value="UniProtKB-KW"/>
</dbReference>
<keyword evidence="6 11" id="KW-0418">Kinase</keyword>
<evidence type="ECO:0000256" key="5">
    <source>
        <dbReference type="ARBA" id="ARBA00022741"/>
    </source>
</evidence>
<dbReference type="Pfam" id="PF00512">
    <property type="entry name" value="HisKA"/>
    <property type="match status" value="1"/>
</dbReference>
<accession>A0A975BD78</accession>
<evidence type="ECO:0000256" key="3">
    <source>
        <dbReference type="ARBA" id="ARBA00022553"/>
    </source>
</evidence>
<dbReference type="EC" id="2.7.13.3" evidence="2"/>
<evidence type="ECO:0000256" key="6">
    <source>
        <dbReference type="ARBA" id="ARBA00022777"/>
    </source>
</evidence>
<dbReference type="SUPFAM" id="SSF47384">
    <property type="entry name" value="Homodimeric domain of signal transducing histidine kinase"/>
    <property type="match status" value="1"/>
</dbReference>
<dbReference type="InterPro" id="IPR005467">
    <property type="entry name" value="His_kinase_dom"/>
</dbReference>
<dbReference type="InterPro" id="IPR036890">
    <property type="entry name" value="HATPase_C_sf"/>
</dbReference>
<dbReference type="PANTHER" id="PTHR43065">
    <property type="entry name" value="SENSOR HISTIDINE KINASE"/>
    <property type="match status" value="1"/>
</dbReference>
<comment type="catalytic activity">
    <reaction evidence="1">
        <text>ATP + protein L-histidine = ADP + protein N-phospho-L-histidine.</text>
        <dbReference type="EC" id="2.7.13.3"/>
    </reaction>
</comment>
<dbReference type="AlphaFoldDB" id="A0A975BD78"/>
<evidence type="ECO:0000256" key="7">
    <source>
        <dbReference type="ARBA" id="ARBA00022840"/>
    </source>
</evidence>
<dbReference type="Gene3D" id="3.30.565.10">
    <property type="entry name" value="Histidine kinase-like ATPase, C-terminal domain"/>
    <property type="match status" value="1"/>
</dbReference>
<dbReference type="Pfam" id="PF02518">
    <property type="entry name" value="HATPase_c"/>
    <property type="match status" value="1"/>
</dbReference>
<dbReference type="EMBL" id="CP061799">
    <property type="protein sequence ID" value="QTA83035.1"/>
    <property type="molecule type" value="Genomic_DNA"/>
</dbReference>
<dbReference type="GO" id="GO:0000155">
    <property type="term" value="F:phosphorelay sensor kinase activity"/>
    <property type="evidence" value="ECO:0007669"/>
    <property type="project" value="InterPro"/>
</dbReference>
<evidence type="ECO:0000256" key="1">
    <source>
        <dbReference type="ARBA" id="ARBA00000085"/>
    </source>
</evidence>
<dbReference type="PRINTS" id="PR00344">
    <property type="entry name" value="BCTRLSENSOR"/>
</dbReference>
<keyword evidence="5" id="KW-0547">Nucleotide-binding</keyword>
<protein>
    <recommendedName>
        <fullName evidence="2">histidine kinase</fullName>
        <ecNumber evidence="2">2.7.13.3</ecNumber>
    </recommendedName>
</protein>
<reference evidence="11" key="1">
    <citation type="journal article" date="2021" name="Microb. Physiol.">
        <title>Proteogenomic Insights into the Physiology of Marine, Sulfate-Reducing, Filamentous Desulfonema limicola and Desulfonema magnum.</title>
        <authorList>
            <person name="Schnaars V."/>
            <person name="Wohlbrand L."/>
            <person name="Scheve S."/>
            <person name="Hinrichs C."/>
            <person name="Reinhardt R."/>
            <person name="Rabus R."/>
        </authorList>
    </citation>
    <scope>NUCLEOTIDE SEQUENCE</scope>
    <source>
        <strain evidence="11">5ac10</strain>
    </source>
</reference>
<feature type="transmembrane region" description="Helical" evidence="9">
    <location>
        <begin position="58"/>
        <end position="81"/>
    </location>
</feature>
<evidence type="ECO:0000256" key="4">
    <source>
        <dbReference type="ARBA" id="ARBA00022679"/>
    </source>
</evidence>
<keyword evidence="9" id="KW-0812">Transmembrane</keyword>
<dbReference type="PROSITE" id="PS50109">
    <property type="entry name" value="HIS_KIN"/>
    <property type="match status" value="1"/>
</dbReference>
<keyword evidence="9" id="KW-0472">Membrane</keyword>
<keyword evidence="9" id="KW-1133">Transmembrane helix</keyword>
<feature type="transmembrane region" description="Helical" evidence="9">
    <location>
        <begin position="12"/>
        <end position="31"/>
    </location>
</feature>
<evidence type="ECO:0000256" key="2">
    <source>
        <dbReference type="ARBA" id="ARBA00012438"/>
    </source>
</evidence>
<dbReference type="InterPro" id="IPR024478">
    <property type="entry name" value="HlyB_4HB_MCP"/>
</dbReference>
<dbReference type="Proteomes" id="UP000663720">
    <property type="component" value="Chromosome"/>
</dbReference>
<keyword evidence="12" id="KW-1185">Reference proteome</keyword>
<dbReference type="CDD" id="cd00082">
    <property type="entry name" value="HisKA"/>
    <property type="match status" value="1"/>
</dbReference>
<dbReference type="InterPro" id="IPR036097">
    <property type="entry name" value="HisK_dim/P_sf"/>
</dbReference>
<keyword evidence="8" id="KW-0902">Two-component regulatory system</keyword>
<keyword evidence="7" id="KW-0067">ATP-binding</keyword>
<evidence type="ECO:0000256" key="8">
    <source>
        <dbReference type="ARBA" id="ARBA00023012"/>
    </source>
</evidence>
<feature type="domain" description="Histidine kinase" evidence="10">
    <location>
        <begin position="323"/>
        <end position="535"/>
    </location>
</feature>
<keyword evidence="3" id="KW-0597">Phosphoprotein</keyword>
<dbReference type="InterPro" id="IPR003661">
    <property type="entry name" value="HisK_dim/P_dom"/>
</dbReference>
<dbReference type="SUPFAM" id="SSF55874">
    <property type="entry name" value="ATPase domain of HSP90 chaperone/DNA topoisomerase II/histidine kinase"/>
    <property type="match status" value="1"/>
</dbReference>